<comment type="subunit">
    <text evidence="5">Homodimer.</text>
</comment>
<accession>A0ABT2WD09</accession>
<name>A0ABT2WD09_9BACI</name>
<dbReference type="Proteomes" id="UP001208656">
    <property type="component" value="Unassembled WGS sequence"/>
</dbReference>
<dbReference type="RefSeq" id="WP_263060914.1">
    <property type="nucleotide sequence ID" value="NZ_JAOUSE010000004.1"/>
</dbReference>
<feature type="binding site" evidence="5">
    <location>
        <position position="236"/>
    </location>
    <ligand>
        <name>3-dehydroquinate</name>
        <dbReference type="ChEBI" id="CHEBI:32364"/>
    </ligand>
</feature>
<dbReference type="NCBIfam" id="TIGR01093">
    <property type="entry name" value="aroD"/>
    <property type="match status" value="1"/>
</dbReference>
<dbReference type="InterPro" id="IPR013785">
    <property type="entry name" value="Aldolase_TIM"/>
</dbReference>
<evidence type="ECO:0000313" key="7">
    <source>
        <dbReference type="Proteomes" id="UP001208656"/>
    </source>
</evidence>
<feature type="binding site" evidence="5">
    <location>
        <position position="232"/>
    </location>
    <ligand>
        <name>3-dehydroquinate</name>
        <dbReference type="ChEBI" id="CHEBI:32364"/>
    </ligand>
</feature>
<dbReference type="InterPro" id="IPR001381">
    <property type="entry name" value="DHquinase_I"/>
</dbReference>
<feature type="active site" description="Proton donor/acceptor" evidence="5">
    <location>
        <position position="143"/>
    </location>
</feature>
<comment type="pathway">
    <text evidence="5">Metabolic intermediate biosynthesis; chorismate biosynthesis; chorismate from D-erythrose 4-phosphate and phosphoenolpyruvate: step 3/7.</text>
</comment>
<evidence type="ECO:0000256" key="4">
    <source>
        <dbReference type="ARBA" id="ARBA00023270"/>
    </source>
</evidence>
<keyword evidence="7" id="KW-1185">Reference proteome</keyword>
<gene>
    <name evidence="5 6" type="primary">aroD</name>
    <name evidence="6" type="ORF">OEV82_02630</name>
</gene>
<evidence type="ECO:0000256" key="3">
    <source>
        <dbReference type="ARBA" id="ARBA00023239"/>
    </source>
</evidence>
<dbReference type="HAMAP" id="MF_00214">
    <property type="entry name" value="AroD"/>
    <property type="match status" value="1"/>
</dbReference>
<sequence>MATLQVKNMTIGEGKPKVIVPLVGKTSREILNEAEAVNRLKPDMVEWRVDCYNEVENIQSVKDVLRELRAIFSNELLLFTFRSHKEGGNKVISDDYYVELNQAAILTGQIDFIDIELFNKEEVIKSIQETAKANGVYVIMSNHDFTKTPDKDEIISRLRQMQELGADIPKIAVMPNSVQDVITLLDATYTMKTKYADRPIITISMGATGMISRLAGELFGSAFTFGAGKDISAPGQISVEELKTVLDIFHKHL</sequence>
<feature type="active site" description="Schiff-base intermediate with substrate" evidence="5">
    <location>
        <position position="170"/>
    </location>
</feature>
<dbReference type="PROSITE" id="PS01028">
    <property type="entry name" value="DEHYDROQUINASE_I"/>
    <property type="match status" value="1"/>
</dbReference>
<feature type="binding site" evidence="5">
    <location>
        <position position="213"/>
    </location>
    <ligand>
        <name>3-dehydroquinate</name>
        <dbReference type="ChEBI" id="CHEBI:32364"/>
    </ligand>
</feature>
<comment type="caution">
    <text evidence="6">The sequence shown here is derived from an EMBL/GenBank/DDBJ whole genome shotgun (WGS) entry which is preliminary data.</text>
</comment>
<dbReference type="Gene3D" id="3.20.20.70">
    <property type="entry name" value="Aldolase class I"/>
    <property type="match status" value="1"/>
</dbReference>
<dbReference type="PANTHER" id="PTHR43699:SF1">
    <property type="entry name" value="3-DEHYDROQUINATE DEHYDRATASE"/>
    <property type="match status" value="1"/>
</dbReference>
<dbReference type="PANTHER" id="PTHR43699">
    <property type="entry name" value="3-DEHYDROQUINATE DEHYDRATASE"/>
    <property type="match status" value="1"/>
</dbReference>
<dbReference type="EC" id="4.2.1.10" evidence="5"/>
<organism evidence="6 7">
    <name type="scientific">Pallidibacillus thermolactis</name>
    <dbReference type="NCBI Taxonomy" id="251051"/>
    <lineage>
        <taxon>Bacteria</taxon>
        <taxon>Bacillati</taxon>
        <taxon>Bacillota</taxon>
        <taxon>Bacilli</taxon>
        <taxon>Bacillales</taxon>
        <taxon>Bacillaceae</taxon>
        <taxon>Pallidibacillus</taxon>
    </lineage>
</organism>
<comment type="caution">
    <text evidence="5">Lacks conserved residue(s) required for the propagation of feature annotation.</text>
</comment>
<evidence type="ECO:0000256" key="1">
    <source>
        <dbReference type="ARBA" id="ARBA00001864"/>
    </source>
</evidence>
<proteinExistence type="inferred from homology"/>
<dbReference type="InterPro" id="IPR050146">
    <property type="entry name" value="Type-I_3-dehydroquinase"/>
</dbReference>
<evidence type="ECO:0000256" key="5">
    <source>
        <dbReference type="HAMAP-Rule" id="MF_00214"/>
    </source>
</evidence>
<dbReference type="InterPro" id="IPR018508">
    <property type="entry name" value="3-dehydroquinate_DH_AS"/>
</dbReference>
<feature type="binding site" evidence="5">
    <location>
        <position position="82"/>
    </location>
    <ligand>
        <name>3-dehydroquinate</name>
        <dbReference type="ChEBI" id="CHEBI:32364"/>
    </ligand>
</feature>
<protein>
    <recommendedName>
        <fullName evidence="5">3-dehydroquinate dehydratase</fullName>
        <shortName evidence="5">3-dehydroquinase</shortName>
        <ecNumber evidence="5">4.2.1.10</ecNumber>
    </recommendedName>
    <alternativeName>
        <fullName evidence="5">Type I DHQase</fullName>
    </alternativeName>
    <alternativeName>
        <fullName evidence="5">Type I dehydroquinase</fullName>
        <shortName evidence="5">DHQ1</shortName>
    </alternativeName>
</protein>
<dbReference type="EMBL" id="JAOUSE010000004">
    <property type="protein sequence ID" value="MCU9593351.1"/>
    <property type="molecule type" value="Genomic_DNA"/>
</dbReference>
<keyword evidence="3 5" id="KW-0456">Lyase</keyword>
<dbReference type="Pfam" id="PF01487">
    <property type="entry name" value="DHquinase_I"/>
    <property type="match status" value="1"/>
</dbReference>
<evidence type="ECO:0000256" key="2">
    <source>
        <dbReference type="ARBA" id="ARBA00023141"/>
    </source>
</evidence>
<evidence type="ECO:0000313" key="6">
    <source>
        <dbReference type="EMBL" id="MCU9593351.1"/>
    </source>
</evidence>
<dbReference type="SUPFAM" id="SSF51569">
    <property type="entry name" value="Aldolase"/>
    <property type="match status" value="1"/>
</dbReference>
<reference evidence="6 7" key="1">
    <citation type="submission" date="2022-10" db="EMBL/GenBank/DDBJ databases">
        <title>Description of Fervidibacillus gen. nov. in the family Fervidibacillaceae fam. nov. with two species, Fervidibacillus albus sp. nov., and Fervidibacillus halotolerans sp. nov., isolated from tidal flat sediments.</title>
        <authorList>
            <person name="Kwon K.K."/>
            <person name="Yang S.-H."/>
        </authorList>
    </citation>
    <scope>NUCLEOTIDE SEQUENCE [LARGE SCALE GENOMIC DNA]</scope>
    <source>
        <strain evidence="6 7">DSM 23332</strain>
    </source>
</reference>
<keyword evidence="5" id="KW-0028">Amino-acid biosynthesis</keyword>
<dbReference type="GO" id="GO:0003855">
    <property type="term" value="F:3-dehydroquinate dehydratase activity"/>
    <property type="evidence" value="ECO:0007669"/>
    <property type="project" value="UniProtKB-EC"/>
</dbReference>
<comment type="similarity">
    <text evidence="5">Belongs to the type-I 3-dehydroquinase family.</text>
</comment>
<feature type="binding site" evidence="5">
    <location>
        <begin position="46"/>
        <end position="48"/>
    </location>
    <ligand>
        <name>3-dehydroquinate</name>
        <dbReference type="ChEBI" id="CHEBI:32364"/>
    </ligand>
</feature>
<keyword evidence="4 5" id="KW-0704">Schiff base</keyword>
<keyword evidence="2 5" id="KW-0057">Aromatic amino acid biosynthesis</keyword>
<comment type="catalytic activity">
    <reaction evidence="1 5">
        <text>3-dehydroquinate = 3-dehydroshikimate + H2O</text>
        <dbReference type="Rhea" id="RHEA:21096"/>
        <dbReference type="ChEBI" id="CHEBI:15377"/>
        <dbReference type="ChEBI" id="CHEBI:16630"/>
        <dbReference type="ChEBI" id="CHEBI:32364"/>
        <dbReference type="EC" id="4.2.1.10"/>
    </reaction>
</comment>
<dbReference type="CDD" id="cd00502">
    <property type="entry name" value="DHQase_I"/>
    <property type="match status" value="1"/>
</dbReference>
<comment type="function">
    <text evidence="5">Involved in the third step of the chorismate pathway, which leads to the biosynthesis of aromatic amino acids. Catalyzes the cis-dehydration of 3-dehydroquinate (DHQ) and introduces the first double bond of the aromatic ring to yield 3-dehydroshikimate.</text>
</comment>